<organism evidence="1 2">
    <name type="scientific">Smallanthus sonchifolius</name>
    <dbReference type="NCBI Taxonomy" id="185202"/>
    <lineage>
        <taxon>Eukaryota</taxon>
        <taxon>Viridiplantae</taxon>
        <taxon>Streptophyta</taxon>
        <taxon>Embryophyta</taxon>
        <taxon>Tracheophyta</taxon>
        <taxon>Spermatophyta</taxon>
        <taxon>Magnoliopsida</taxon>
        <taxon>eudicotyledons</taxon>
        <taxon>Gunneridae</taxon>
        <taxon>Pentapetalae</taxon>
        <taxon>asterids</taxon>
        <taxon>campanulids</taxon>
        <taxon>Asterales</taxon>
        <taxon>Asteraceae</taxon>
        <taxon>Asteroideae</taxon>
        <taxon>Heliantheae alliance</taxon>
        <taxon>Millerieae</taxon>
        <taxon>Smallanthus</taxon>
    </lineage>
</organism>
<sequence length="67" mass="7896">MNEREPHRKQTEKATVEKQVTNEDDKEDIIMSSSSNSFQNYLGRTCVTDDYLSSQLRYGDLCCITWW</sequence>
<comment type="caution">
    <text evidence="1">The sequence shown here is derived from an EMBL/GenBank/DDBJ whole genome shotgun (WGS) entry which is preliminary data.</text>
</comment>
<accession>A0ACB9II37</accession>
<gene>
    <name evidence="1" type="ORF">L1987_23075</name>
</gene>
<keyword evidence="2" id="KW-1185">Reference proteome</keyword>
<dbReference type="Proteomes" id="UP001056120">
    <property type="component" value="Linkage Group LG08"/>
</dbReference>
<protein>
    <submittedName>
        <fullName evidence="1">Uncharacterized protein</fullName>
    </submittedName>
</protein>
<name>A0ACB9II37_9ASTR</name>
<evidence type="ECO:0000313" key="2">
    <source>
        <dbReference type="Proteomes" id="UP001056120"/>
    </source>
</evidence>
<dbReference type="EMBL" id="CM042025">
    <property type="protein sequence ID" value="KAI3807151.1"/>
    <property type="molecule type" value="Genomic_DNA"/>
</dbReference>
<evidence type="ECO:0000313" key="1">
    <source>
        <dbReference type="EMBL" id="KAI3807151.1"/>
    </source>
</evidence>
<proteinExistence type="predicted"/>
<reference evidence="2" key="1">
    <citation type="journal article" date="2022" name="Mol. Ecol. Resour.">
        <title>The genomes of chicory, endive, great burdock and yacon provide insights into Asteraceae palaeo-polyploidization history and plant inulin production.</title>
        <authorList>
            <person name="Fan W."/>
            <person name="Wang S."/>
            <person name="Wang H."/>
            <person name="Wang A."/>
            <person name="Jiang F."/>
            <person name="Liu H."/>
            <person name="Zhao H."/>
            <person name="Xu D."/>
            <person name="Zhang Y."/>
        </authorList>
    </citation>
    <scope>NUCLEOTIDE SEQUENCE [LARGE SCALE GENOMIC DNA]</scope>
    <source>
        <strain evidence="2">cv. Yunnan</strain>
    </source>
</reference>
<reference evidence="1 2" key="2">
    <citation type="journal article" date="2022" name="Mol. Ecol. Resour.">
        <title>The genomes of chicory, endive, great burdock and yacon provide insights into Asteraceae paleo-polyploidization history and plant inulin production.</title>
        <authorList>
            <person name="Fan W."/>
            <person name="Wang S."/>
            <person name="Wang H."/>
            <person name="Wang A."/>
            <person name="Jiang F."/>
            <person name="Liu H."/>
            <person name="Zhao H."/>
            <person name="Xu D."/>
            <person name="Zhang Y."/>
        </authorList>
    </citation>
    <scope>NUCLEOTIDE SEQUENCE [LARGE SCALE GENOMIC DNA]</scope>
    <source>
        <strain evidence="2">cv. Yunnan</strain>
        <tissue evidence="1">Leaves</tissue>
    </source>
</reference>